<dbReference type="STRING" id="395019.BMULJ_04687"/>
<gene>
    <name evidence="1" type="ordered locus">BMULJ_04687</name>
</gene>
<dbReference type="AlphaFoldDB" id="A0A0H3KSG1"/>
<dbReference type="KEGG" id="bmj:BMULJ_04687"/>
<accession>A0A0H3KSG1</accession>
<sequence>MAIDTDKMKALAAKLRRYAGSGFVVEAADAIDTLLAALESSKQEADALLSTIAECRDKAHAEGYGESFLYEAIACPDDVPAFIGQTVTELRAALEAAAAYKRDAERYRLLRRGQKWSVVNGIGEMLRAEQLDDAIDAQLSQRQEEGS</sequence>
<dbReference type="RefSeq" id="WP_012467996.1">
    <property type="nucleotide sequence ID" value="NC_010086.1"/>
</dbReference>
<keyword evidence="2" id="KW-1185">Reference proteome</keyword>
<dbReference type="EMBL" id="AP009386">
    <property type="protein sequence ID" value="BAG46537.1"/>
    <property type="molecule type" value="Genomic_DNA"/>
</dbReference>
<organism evidence="1 2">
    <name type="scientific">Burkholderia multivorans (strain ATCC 17616 / 249)</name>
    <dbReference type="NCBI Taxonomy" id="395019"/>
    <lineage>
        <taxon>Bacteria</taxon>
        <taxon>Pseudomonadati</taxon>
        <taxon>Pseudomonadota</taxon>
        <taxon>Betaproteobacteria</taxon>
        <taxon>Burkholderiales</taxon>
        <taxon>Burkholderiaceae</taxon>
        <taxon>Burkholderia</taxon>
        <taxon>Burkholderia cepacia complex</taxon>
    </lineage>
</organism>
<proteinExistence type="predicted"/>
<dbReference type="HOGENOM" id="CLU_1764571_0_0_4"/>
<evidence type="ECO:0000313" key="1">
    <source>
        <dbReference type="EMBL" id="BAG46537.1"/>
    </source>
</evidence>
<protein>
    <submittedName>
        <fullName evidence="1">Bacteriophage protein</fullName>
    </submittedName>
</protein>
<reference evidence="1 2" key="1">
    <citation type="submission" date="2007-04" db="EMBL/GenBank/DDBJ databases">
        <title>Complete genome sequence of Burkholderia multivorans ATCC 17616.</title>
        <authorList>
            <person name="Ohtsubo Y."/>
            <person name="Yamashita A."/>
            <person name="Kurokawa K."/>
            <person name="Takami H."/>
            <person name="Yuhara S."/>
            <person name="Nishiyama E."/>
            <person name="Endo R."/>
            <person name="Miyazaki R."/>
            <person name="Ono A."/>
            <person name="Yano K."/>
            <person name="Ito M."/>
            <person name="Sota M."/>
            <person name="Yuji N."/>
            <person name="Hattori M."/>
            <person name="Tsuda M."/>
        </authorList>
    </citation>
    <scope>NUCLEOTIDE SEQUENCE [LARGE SCALE GENOMIC DNA]</scope>
    <source>
        <strain evidence="2">ATCC 17616 / 249</strain>
    </source>
</reference>
<evidence type="ECO:0000313" key="2">
    <source>
        <dbReference type="Proteomes" id="UP000008815"/>
    </source>
</evidence>
<dbReference type="Proteomes" id="UP000008815">
    <property type="component" value="Chromosome 2"/>
</dbReference>
<name>A0A0H3KSG1_BURM1</name>